<protein>
    <submittedName>
        <fullName evidence="1">Amino acid abc transporter substrate-binding protein</fullName>
    </submittedName>
</protein>
<organism evidence="1 2">
    <name type="scientific">Shewanella decolorationis S12</name>
    <dbReference type="NCBI Taxonomy" id="1353536"/>
    <lineage>
        <taxon>Bacteria</taxon>
        <taxon>Pseudomonadati</taxon>
        <taxon>Pseudomonadota</taxon>
        <taxon>Gammaproteobacteria</taxon>
        <taxon>Alteromonadales</taxon>
        <taxon>Shewanellaceae</taxon>
        <taxon>Shewanella</taxon>
    </lineage>
</organism>
<comment type="caution">
    <text evidence="1">The sequence shown here is derived from an EMBL/GenBank/DDBJ whole genome shotgun (WGS) entry which is preliminary data.</text>
</comment>
<keyword evidence="2" id="KW-1185">Reference proteome</keyword>
<name>A0ABP2Z2U8_9GAMM</name>
<sequence length="309" mass="35586">MYMMIFRHFSFLIMLVYIGTCFFPSQSFATDAFIINPPESDNDHRYQYTYDLLALVIDATKDDFGEATLEMSGVVMSRNRIFRELLEGKNINVMAEASNATWDQQLIPVKIPIRKGIQGFRLFIIKKDNLALMANVKTLAELMALDTGSGSQWSTKVAMQKAGFNVIESTQYDNLFNMLSVGRFVTFGRGVNEIFQEVEQFNKKYPDLILDDNILLYIPLATYYYVSPSQPRLAKRIQVGLQRIIENGQFDTFFYQRHCDLLLKSNINRRIVFKINNPLVSEAEMTSIVGKDFLINPSSDFLTLCEKYH</sequence>
<dbReference type="SUPFAM" id="SSF53850">
    <property type="entry name" value="Periplasmic binding protein-like II"/>
    <property type="match status" value="1"/>
</dbReference>
<dbReference type="EMBL" id="AXZL01000068">
    <property type="protein sequence ID" value="ESE40951.1"/>
    <property type="molecule type" value="Genomic_DNA"/>
</dbReference>
<evidence type="ECO:0000313" key="2">
    <source>
        <dbReference type="Proteomes" id="UP000017548"/>
    </source>
</evidence>
<evidence type="ECO:0000313" key="1">
    <source>
        <dbReference type="EMBL" id="ESE40951.1"/>
    </source>
</evidence>
<proteinExistence type="predicted"/>
<gene>
    <name evidence="1" type="ORF">SHD_2508</name>
</gene>
<accession>A0ABP2Z2U8</accession>
<dbReference type="RefSeq" id="WP_023267489.1">
    <property type="nucleotide sequence ID" value="NZ_AXZL01000068.1"/>
</dbReference>
<reference evidence="1 2" key="1">
    <citation type="journal article" date="2013" name="Genome Announc.">
        <title>Draft Genome Sequence of Shewanella decolorationis S12, a Dye-Degrading Bacterium Isolated from a Wastewater Treatment Plant.</title>
        <authorList>
            <person name="Xu M."/>
            <person name="Fang Y."/>
            <person name="Liu J."/>
            <person name="Chen X."/>
            <person name="Sun G."/>
            <person name="Guo J."/>
            <person name="Hua Z."/>
            <person name="Tu Q."/>
            <person name="Wu L."/>
            <person name="Zhou J."/>
            <person name="Liu X."/>
        </authorList>
    </citation>
    <scope>NUCLEOTIDE SEQUENCE [LARGE SCALE GENOMIC DNA]</scope>
    <source>
        <strain evidence="1 2">S12</strain>
    </source>
</reference>
<dbReference type="Proteomes" id="UP000017548">
    <property type="component" value="Unassembled WGS sequence"/>
</dbReference>